<dbReference type="EMBL" id="CM000950">
    <property type="protein sequence ID" value="EDY64767.1"/>
    <property type="molecule type" value="Genomic_DNA"/>
</dbReference>
<dbReference type="InterPro" id="IPR029058">
    <property type="entry name" value="AB_hydrolase_fold"/>
</dbReference>
<dbReference type="GO" id="GO:0004601">
    <property type="term" value="F:peroxidase activity"/>
    <property type="evidence" value="ECO:0007669"/>
    <property type="project" value="UniProtKB-KW"/>
</dbReference>
<sequence length="279" mass="29605">MTVEEDIMDTITVNGIQVEYEVRGAGEPVLLVSPVLADGFLPLLAEPALSGRHRLVRYHKRGWGGSTRTPGPVSVADHAADALALLDGLGITRAHVAGHSSGAAVAAQLAQDHPDRVATVALLELSLLSVPAGGAFLAQAAPAFDAYADGEAERALGIFMSVVSGMDWERCRTLLEARVPGSVTQTVKDAGTFFGVELPALAEWRFGPEHAAAVRQPVLSVLGGDTIRLWVEVAEFLRSTVPDLEERVIDGVGHLLHLEQPRPVAEALAGFFARHPIRS</sequence>
<dbReference type="HOGENOM" id="CLU_020336_50_1_11"/>
<protein>
    <recommendedName>
        <fullName evidence="2">AB hydrolase-1 domain-containing protein</fullName>
    </recommendedName>
</protein>
<name>B5HD56_STRE2</name>
<dbReference type="SUPFAM" id="SSF53474">
    <property type="entry name" value="alpha/beta-Hydrolases"/>
    <property type="match status" value="1"/>
</dbReference>
<feature type="domain" description="AB hydrolase-1" evidence="2">
    <location>
        <begin position="44"/>
        <end position="261"/>
    </location>
</feature>
<dbReference type="GO" id="GO:0046503">
    <property type="term" value="P:glycerolipid catabolic process"/>
    <property type="evidence" value="ECO:0007669"/>
    <property type="project" value="TreeGrafter"/>
</dbReference>
<evidence type="ECO:0000259" key="2">
    <source>
        <dbReference type="Pfam" id="PF00561"/>
    </source>
</evidence>
<dbReference type="eggNOG" id="COG0596">
    <property type="taxonomic scope" value="Bacteria"/>
</dbReference>
<dbReference type="Proteomes" id="UP000002805">
    <property type="component" value="Chromosome"/>
</dbReference>
<dbReference type="GO" id="GO:0004806">
    <property type="term" value="F:triacylglycerol lipase activity"/>
    <property type="evidence" value="ECO:0007669"/>
    <property type="project" value="TreeGrafter"/>
</dbReference>
<dbReference type="Pfam" id="PF00561">
    <property type="entry name" value="Abhydrolase_1"/>
    <property type="match status" value="1"/>
</dbReference>
<dbReference type="InterPro" id="IPR000639">
    <property type="entry name" value="Epox_hydrolase-like"/>
</dbReference>
<organism evidence="3 4">
    <name type="scientific">Streptomyces pristinaespiralis (strain ATCC 25486 / DSM 40338 / CBS 914.69 / JCM 4507 / KCC S-0507 / NBRC 13074 / NRRL 2958 / 5647)</name>
    <dbReference type="NCBI Taxonomy" id="457429"/>
    <lineage>
        <taxon>Bacteria</taxon>
        <taxon>Bacillati</taxon>
        <taxon>Actinomycetota</taxon>
        <taxon>Actinomycetes</taxon>
        <taxon>Kitasatosporales</taxon>
        <taxon>Streptomycetaceae</taxon>
        <taxon>Streptomyces</taxon>
    </lineage>
</organism>
<evidence type="ECO:0000256" key="1">
    <source>
        <dbReference type="ARBA" id="ARBA00022559"/>
    </source>
</evidence>
<dbReference type="ESTHER" id="strpr-b5hd56">
    <property type="family name" value="6_AlphaBeta_hydrolase"/>
</dbReference>
<dbReference type="PANTHER" id="PTHR43433:SF5">
    <property type="entry name" value="AB HYDROLASE-1 DOMAIN-CONTAINING PROTEIN"/>
    <property type="match status" value="1"/>
</dbReference>
<dbReference type="InterPro" id="IPR050471">
    <property type="entry name" value="AB_hydrolase"/>
</dbReference>
<evidence type="ECO:0000313" key="4">
    <source>
        <dbReference type="Proteomes" id="UP000002805"/>
    </source>
</evidence>
<dbReference type="Gene3D" id="3.40.50.1820">
    <property type="entry name" value="alpha/beta hydrolase"/>
    <property type="match status" value="1"/>
</dbReference>
<dbReference type="InterPro" id="IPR000073">
    <property type="entry name" value="AB_hydrolase_1"/>
</dbReference>
<reference evidence="4" key="2">
    <citation type="submission" date="2009-10" db="EMBL/GenBank/DDBJ databases">
        <title>The genome sequence of Streptomyces pristinaespiralis strain ATCC 25486.</title>
        <authorList>
            <consortium name="The Broad Institute Genome Sequencing Platform"/>
            <consortium name="Broad Institute Microbial Sequencing Center"/>
            <person name="Fischbach M."/>
            <person name="Godfrey P."/>
            <person name="Ward D."/>
            <person name="Young S."/>
            <person name="Zeng Q."/>
            <person name="Koehrsen M."/>
            <person name="Alvarado L."/>
            <person name="Berlin A.M."/>
            <person name="Bochicchio J."/>
            <person name="Borenstein D."/>
            <person name="Chapman S.B."/>
            <person name="Chen Z."/>
            <person name="Engels R."/>
            <person name="Freedman E."/>
            <person name="Gellesch M."/>
            <person name="Goldberg J."/>
            <person name="Griggs A."/>
            <person name="Gujja S."/>
            <person name="Heilman E.R."/>
            <person name="Heiman D.I."/>
            <person name="Hepburn T.A."/>
            <person name="Howarth C."/>
            <person name="Jen D."/>
            <person name="Larson L."/>
            <person name="Lewis B."/>
            <person name="Mehta T."/>
            <person name="Park D."/>
            <person name="Pearson M."/>
            <person name="Richards J."/>
            <person name="Roberts A."/>
            <person name="Saif S."/>
            <person name="Shea T.D."/>
            <person name="Shenoy N."/>
            <person name="Sisk P."/>
            <person name="Stolte C."/>
            <person name="Sykes S.N."/>
            <person name="Thomson T."/>
            <person name="Walk T."/>
            <person name="White J."/>
            <person name="Yandava C."/>
            <person name="Straight P."/>
            <person name="Clardy J."/>
            <person name="Hung D."/>
            <person name="Kolter R."/>
            <person name="Mekalanos J."/>
            <person name="Walker S."/>
            <person name="Walsh C.T."/>
            <person name="Wieland-Brown L.C."/>
            <person name="Haas B."/>
            <person name="Nusbaum C."/>
            <person name="Birren B."/>
        </authorList>
    </citation>
    <scope>NUCLEOTIDE SEQUENCE [LARGE SCALE GENOMIC DNA]</scope>
    <source>
        <strain evidence="4">ATCC 25486 / DSM 40338 / CBS 914.69 / JCM 4507 / NBRC 13074 / NRRL 2958 / 5647</strain>
    </source>
</reference>
<keyword evidence="1" id="KW-0575">Peroxidase</keyword>
<keyword evidence="4" id="KW-1185">Reference proteome</keyword>
<accession>B5HD56</accession>
<reference evidence="4" key="1">
    <citation type="submission" date="2008-02" db="EMBL/GenBank/DDBJ databases">
        <authorList>
            <consortium name="The Broad Institute Genome Sequencing Platform"/>
            <person name="Fischbach M."/>
            <person name="Ward D."/>
            <person name="Young S."/>
            <person name="Jaffe D."/>
            <person name="Gnerre S."/>
            <person name="Berlin A."/>
            <person name="Heiman D."/>
            <person name="Hepburn T."/>
            <person name="Sykes S."/>
            <person name="Alvarado L."/>
            <person name="Kodira C.D."/>
            <person name="Straight P."/>
            <person name="Clardy J."/>
            <person name="Hung D."/>
            <person name="Kolter R."/>
            <person name="Mekalanos J."/>
            <person name="Walker S."/>
            <person name="Walsh C.T."/>
            <person name="Lander E."/>
            <person name="Galagan J."/>
            <person name="Nusbaum C."/>
            <person name="Birren B."/>
        </authorList>
    </citation>
    <scope>NUCLEOTIDE SEQUENCE [LARGE SCALE GENOMIC DNA]</scope>
    <source>
        <strain evidence="4">ATCC 25486 / DSM 40338 / CBS 914.69 / JCM 4507 / NBRC 13074 / NRRL 2958 / 5647</strain>
    </source>
</reference>
<dbReference type="AlphaFoldDB" id="B5HD56"/>
<dbReference type="PRINTS" id="PR00412">
    <property type="entry name" value="EPOXHYDRLASE"/>
</dbReference>
<evidence type="ECO:0000313" key="3">
    <source>
        <dbReference type="EMBL" id="EDY64767.1"/>
    </source>
</evidence>
<proteinExistence type="predicted"/>
<keyword evidence="1" id="KW-0560">Oxidoreductase</keyword>
<gene>
    <name evidence="3" type="ORF">SSDG_03217</name>
</gene>
<dbReference type="PANTHER" id="PTHR43433">
    <property type="entry name" value="HYDROLASE, ALPHA/BETA FOLD FAMILY PROTEIN"/>
    <property type="match status" value="1"/>
</dbReference>